<keyword evidence="4" id="KW-0812">Transmembrane</keyword>
<evidence type="ECO:0000256" key="2">
    <source>
        <dbReference type="ARBA" id="ARBA00008163"/>
    </source>
</evidence>
<organism evidence="9 10">
    <name type="scientific">Hydrogenothermus marinus</name>
    <dbReference type="NCBI Taxonomy" id="133270"/>
    <lineage>
        <taxon>Bacteria</taxon>
        <taxon>Pseudomonadati</taxon>
        <taxon>Aquificota</taxon>
        <taxon>Aquificia</taxon>
        <taxon>Aquificales</taxon>
        <taxon>Hydrogenothermaceae</taxon>
        <taxon>Hydrogenothermus</taxon>
    </lineage>
</organism>
<dbReference type="Pfam" id="PF03349">
    <property type="entry name" value="Toluene_X"/>
    <property type="match status" value="1"/>
</dbReference>
<evidence type="ECO:0000313" key="10">
    <source>
        <dbReference type="Proteomes" id="UP000280842"/>
    </source>
</evidence>
<keyword evidence="5 8" id="KW-0732">Signal</keyword>
<keyword evidence="7" id="KW-0998">Cell outer membrane</keyword>
<dbReference type="Proteomes" id="UP000280842">
    <property type="component" value="Unassembled WGS sequence"/>
</dbReference>
<comment type="caution">
    <text evidence="9">The sequence shown here is derived from an EMBL/GenBank/DDBJ whole genome shotgun (WGS) entry which is preliminary data.</text>
</comment>
<evidence type="ECO:0000256" key="6">
    <source>
        <dbReference type="ARBA" id="ARBA00023136"/>
    </source>
</evidence>
<dbReference type="Gene3D" id="2.40.160.60">
    <property type="entry name" value="Outer membrane protein transport protein (OMPP1/FadL/TodX)"/>
    <property type="match status" value="2"/>
</dbReference>
<sequence length="419" mass="45428">MRKLVGSVAVASAVLSTAALATNGDNLIGVSPASRAMGGIGVGMPVGKTDAIFRNPAWMSAEKGFNVSFGGILFMPHVKGRSMDSGGDSGYITSDADTFVIPEVGIVNQINDSLTVGIGAFGVSGMGVDYRNKDPRLANMHTNLQFMRVIPAISYKAMPGLSIGFGLDLAYGALDLGSIMQYQDPNTNQIKKWNAGGGVSQDYGIGFQLGLAYQLGDMIYAGFNYQSPISMTYKKVFDSDGNRQFEDLKLTQPQEVAIGIGAKPLDNLKVGFDIRWINWSSAKGYKEFKWDDQWVFALGGEYTIDKLKLRAGYNYGKSPIKSGSNLNMGNSNNIPDFAQPFPDYKVAWFNLIGFPAITEHHITLGAGYQFTKHFTLNVSYVHAFEKKVESTATYMAPNDYLAGAKNSQDSIGVGLDWSF</sequence>
<dbReference type="GO" id="GO:0015483">
    <property type="term" value="F:long-chain fatty acid transporting porin activity"/>
    <property type="evidence" value="ECO:0007669"/>
    <property type="project" value="TreeGrafter"/>
</dbReference>
<reference evidence="9 10" key="1">
    <citation type="submission" date="2018-10" db="EMBL/GenBank/DDBJ databases">
        <title>Genomic Encyclopedia of Archaeal and Bacterial Type Strains, Phase II (KMG-II): from individual species to whole genera.</title>
        <authorList>
            <person name="Goeker M."/>
        </authorList>
    </citation>
    <scope>NUCLEOTIDE SEQUENCE [LARGE SCALE GENOMIC DNA]</scope>
    <source>
        <strain evidence="9 10">VM1</strain>
    </source>
</reference>
<keyword evidence="3" id="KW-1134">Transmembrane beta strand</keyword>
<comment type="similarity">
    <text evidence="2">Belongs to the OmpP1/FadL family.</text>
</comment>
<evidence type="ECO:0000256" key="7">
    <source>
        <dbReference type="ARBA" id="ARBA00023237"/>
    </source>
</evidence>
<dbReference type="OrthoDB" id="9922at2"/>
<evidence type="ECO:0000256" key="1">
    <source>
        <dbReference type="ARBA" id="ARBA00004571"/>
    </source>
</evidence>
<protein>
    <submittedName>
        <fullName evidence="9">Long-chain fatty acid transport protein</fullName>
    </submittedName>
</protein>
<keyword evidence="6" id="KW-0472">Membrane</keyword>
<accession>A0A3M0BIL1</accession>
<keyword evidence="10" id="KW-1185">Reference proteome</keyword>
<proteinExistence type="inferred from homology"/>
<dbReference type="SUPFAM" id="SSF56935">
    <property type="entry name" value="Porins"/>
    <property type="match status" value="1"/>
</dbReference>
<evidence type="ECO:0000313" key="9">
    <source>
        <dbReference type="EMBL" id="RMA96159.1"/>
    </source>
</evidence>
<evidence type="ECO:0000256" key="5">
    <source>
        <dbReference type="ARBA" id="ARBA00022729"/>
    </source>
</evidence>
<feature type="signal peptide" evidence="8">
    <location>
        <begin position="1"/>
        <end position="21"/>
    </location>
</feature>
<evidence type="ECO:0000256" key="4">
    <source>
        <dbReference type="ARBA" id="ARBA00022692"/>
    </source>
</evidence>
<name>A0A3M0BIL1_9AQUI</name>
<dbReference type="EMBL" id="REFO01000012">
    <property type="protein sequence ID" value="RMA96159.1"/>
    <property type="molecule type" value="Genomic_DNA"/>
</dbReference>
<gene>
    <name evidence="9" type="ORF">CLV39_1173</name>
</gene>
<comment type="subcellular location">
    <subcellularLocation>
        <location evidence="1">Cell outer membrane</location>
        <topology evidence="1">Multi-pass membrane protein</topology>
    </subcellularLocation>
</comment>
<dbReference type="RefSeq" id="WP_121923288.1">
    <property type="nucleotide sequence ID" value="NZ_REFO01000012.1"/>
</dbReference>
<feature type="chain" id="PRO_5018142027" evidence="8">
    <location>
        <begin position="22"/>
        <end position="419"/>
    </location>
</feature>
<evidence type="ECO:0000256" key="3">
    <source>
        <dbReference type="ARBA" id="ARBA00022452"/>
    </source>
</evidence>
<dbReference type="AlphaFoldDB" id="A0A3M0BIL1"/>
<dbReference type="GO" id="GO:0009279">
    <property type="term" value="C:cell outer membrane"/>
    <property type="evidence" value="ECO:0007669"/>
    <property type="project" value="UniProtKB-SubCell"/>
</dbReference>
<evidence type="ECO:0000256" key="8">
    <source>
        <dbReference type="SAM" id="SignalP"/>
    </source>
</evidence>
<dbReference type="PANTHER" id="PTHR35093:SF8">
    <property type="entry name" value="OUTER MEMBRANE PROTEIN NMB0088-RELATED"/>
    <property type="match status" value="1"/>
</dbReference>
<dbReference type="PANTHER" id="PTHR35093">
    <property type="entry name" value="OUTER MEMBRANE PROTEIN NMB0088-RELATED"/>
    <property type="match status" value="1"/>
</dbReference>
<dbReference type="InterPro" id="IPR005017">
    <property type="entry name" value="OMPP1/FadL/TodX"/>
</dbReference>